<dbReference type="Proteomes" id="UP001497516">
    <property type="component" value="Chromosome 7"/>
</dbReference>
<sequence length="83" mass="9075">MEFESWTHHEPASFPPRRGQIKINIFRSFIKSAASIAGGKKQRHPAELAGWRSASGNSFSSSSPPPTPPATPTGYFSDDDDSR</sequence>
<feature type="compositionally biased region" description="Low complexity" evidence="1">
    <location>
        <begin position="53"/>
        <end position="62"/>
    </location>
</feature>
<protein>
    <submittedName>
        <fullName evidence="2">Uncharacterized protein</fullName>
    </submittedName>
</protein>
<evidence type="ECO:0000313" key="3">
    <source>
        <dbReference type="Proteomes" id="UP001497516"/>
    </source>
</evidence>
<evidence type="ECO:0000256" key="1">
    <source>
        <dbReference type="SAM" id="MobiDB-lite"/>
    </source>
</evidence>
<gene>
    <name evidence="2" type="ORF">LTRI10_LOCUS43225</name>
</gene>
<dbReference type="EMBL" id="OZ034820">
    <property type="protein sequence ID" value="CAL1403282.1"/>
    <property type="molecule type" value="Genomic_DNA"/>
</dbReference>
<evidence type="ECO:0000313" key="2">
    <source>
        <dbReference type="EMBL" id="CAL1403282.1"/>
    </source>
</evidence>
<feature type="region of interest" description="Disordered" evidence="1">
    <location>
        <begin position="36"/>
        <end position="83"/>
    </location>
</feature>
<reference evidence="2 3" key="1">
    <citation type="submission" date="2024-04" db="EMBL/GenBank/DDBJ databases">
        <authorList>
            <person name="Fracassetti M."/>
        </authorList>
    </citation>
    <scope>NUCLEOTIDE SEQUENCE [LARGE SCALE GENOMIC DNA]</scope>
</reference>
<dbReference type="AlphaFoldDB" id="A0AAV2FZ94"/>
<organism evidence="2 3">
    <name type="scientific">Linum trigynum</name>
    <dbReference type="NCBI Taxonomy" id="586398"/>
    <lineage>
        <taxon>Eukaryota</taxon>
        <taxon>Viridiplantae</taxon>
        <taxon>Streptophyta</taxon>
        <taxon>Embryophyta</taxon>
        <taxon>Tracheophyta</taxon>
        <taxon>Spermatophyta</taxon>
        <taxon>Magnoliopsida</taxon>
        <taxon>eudicotyledons</taxon>
        <taxon>Gunneridae</taxon>
        <taxon>Pentapetalae</taxon>
        <taxon>rosids</taxon>
        <taxon>fabids</taxon>
        <taxon>Malpighiales</taxon>
        <taxon>Linaceae</taxon>
        <taxon>Linum</taxon>
    </lineage>
</organism>
<name>A0AAV2FZ94_9ROSI</name>
<keyword evidence="3" id="KW-1185">Reference proteome</keyword>
<accession>A0AAV2FZ94</accession>
<proteinExistence type="predicted"/>